<dbReference type="GeneID" id="103252927"/>
<keyword evidence="16" id="KW-1185">Reference proteome</keyword>
<evidence type="ECO:0000313" key="17">
    <source>
        <dbReference type="RefSeq" id="XP_008049703.1"/>
    </source>
</evidence>
<feature type="region of interest" description="Disordered" evidence="14">
    <location>
        <begin position="154"/>
        <end position="282"/>
    </location>
</feature>
<dbReference type="KEGG" id="csyr:103252927"/>
<feature type="region of interest" description="Disordered" evidence="14">
    <location>
        <begin position="626"/>
        <end position="778"/>
    </location>
</feature>
<feature type="compositionally biased region" description="Low complexity" evidence="14">
    <location>
        <begin position="210"/>
        <end position="220"/>
    </location>
</feature>
<evidence type="ECO:0000256" key="13">
    <source>
        <dbReference type="SAM" id="Coils"/>
    </source>
</evidence>
<evidence type="ECO:0000256" key="6">
    <source>
        <dbReference type="ARBA" id="ARBA00023054"/>
    </source>
</evidence>
<feature type="compositionally biased region" description="Basic and acidic residues" evidence="14">
    <location>
        <begin position="46"/>
        <end position="64"/>
    </location>
</feature>
<proteinExistence type="predicted"/>
<feature type="region of interest" description="Disordered" evidence="14">
    <location>
        <begin position="39"/>
        <end position="73"/>
    </location>
</feature>
<evidence type="ECO:0000256" key="5">
    <source>
        <dbReference type="ARBA" id="ARBA00023015"/>
    </source>
</evidence>
<comment type="subcellular location">
    <subcellularLocation>
        <location evidence="1">Nucleus</location>
    </subcellularLocation>
</comment>
<keyword evidence="8" id="KW-0804">Transcription</keyword>
<feature type="repeat" description="RPEL" evidence="12">
    <location>
        <begin position="18"/>
        <end position="43"/>
    </location>
</feature>
<keyword evidence="2" id="KW-0597">Phosphoprotein</keyword>
<dbReference type="PROSITE" id="PS51073">
    <property type="entry name" value="RPEL"/>
    <property type="match status" value="3"/>
</dbReference>
<feature type="repeat" description="RPEL" evidence="12">
    <location>
        <begin position="62"/>
        <end position="87"/>
    </location>
</feature>
<evidence type="ECO:0000256" key="11">
    <source>
        <dbReference type="ARBA" id="ARBA00069373"/>
    </source>
</evidence>
<dbReference type="OrthoDB" id="197676at2759"/>
<feature type="compositionally biased region" description="Polar residues" evidence="14">
    <location>
        <begin position="672"/>
        <end position="685"/>
    </location>
</feature>
<dbReference type="STRING" id="1868482.ENSTSYP00000013474"/>
<evidence type="ECO:0000256" key="4">
    <source>
        <dbReference type="ARBA" id="ARBA00022843"/>
    </source>
</evidence>
<dbReference type="GO" id="GO:0055007">
    <property type="term" value="P:cardiac muscle cell differentiation"/>
    <property type="evidence" value="ECO:0007669"/>
    <property type="project" value="TreeGrafter"/>
</dbReference>
<dbReference type="CTD" id="93649"/>
<dbReference type="PANTHER" id="PTHR22793">
    <property type="entry name" value="MYOCARDIN-RELATED TRANSCRIPTION FACTOR-RELATED"/>
    <property type="match status" value="1"/>
</dbReference>
<dbReference type="Gene3D" id="1.10.720.30">
    <property type="entry name" value="SAP domain"/>
    <property type="match status" value="1"/>
</dbReference>
<feature type="compositionally biased region" description="Polar residues" evidence="14">
    <location>
        <begin position="825"/>
        <end position="836"/>
    </location>
</feature>
<keyword evidence="3" id="KW-0677">Repeat</keyword>
<dbReference type="Proteomes" id="UP000189704">
    <property type="component" value="Unplaced"/>
</dbReference>
<gene>
    <name evidence="17" type="primary">MYOCD</name>
</gene>
<dbReference type="InterPro" id="IPR003034">
    <property type="entry name" value="SAP_dom"/>
</dbReference>
<dbReference type="SUPFAM" id="SSF68906">
    <property type="entry name" value="SAP domain"/>
    <property type="match status" value="1"/>
</dbReference>
<evidence type="ECO:0000256" key="10">
    <source>
        <dbReference type="ARBA" id="ARBA00057404"/>
    </source>
</evidence>
<evidence type="ECO:0000256" key="7">
    <source>
        <dbReference type="ARBA" id="ARBA00023159"/>
    </source>
</evidence>
<keyword evidence="6 13" id="KW-0175">Coiled coil</keyword>
<evidence type="ECO:0000256" key="9">
    <source>
        <dbReference type="ARBA" id="ARBA00023242"/>
    </source>
</evidence>
<protein>
    <recommendedName>
        <fullName evidence="11">Myocardin</fullName>
    </recommendedName>
</protein>
<evidence type="ECO:0000259" key="15">
    <source>
        <dbReference type="PROSITE" id="PS50800"/>
    </source>
</evidence>
<evidence type="ECO:0000313" key="16">
    <source>
        <dbReference type="Proteomes" id="UP000189704"/>
    </source>
</evidence>
<dbReference type="PROSITE" id="PS50800">
    <property type="entry name" value="SAP"/>
    <property type="match status" value="1"/>
</dbReference>
<dbReference type="AlphaFoldDB" id="A0A1U7SZZ5"/>
<reference evidence="17" key="1">
    <citation type="submission" date="2025-08" db="UniProtKB">
        <authorList>
            <consortium name="RefSeq"/>
        </authorList>
    </citation>
    <scope>IDENTIFICATION</scope>
</reference>
<evidence type="ECO:0000256" key="2">
    <source>
        <dbReference type="ARBA" id="ARBA00022553"/>
    </source>
</evidence>
<evidence type="ECO:0000256" key="14">
    <source>
        <dbReference type="SAM" id="MobiDB-lite"/>
    </source>
</evidence>
<feature type="region of interest" description="Disordered" evidence="14">
    <location>
        <begin position="324"/>
        <end position="345"/>
    </location>
</feature>
<feature type="compositionally biased region" description="Basic residues" evidence="14">
    <location>
        <begin position="248"/>
        <end position="265"/>
    </location>
</feature>
<keyword evidence="4" id="KW-0832">Ubl conjugation</keyword>
<evidence type="ECO:0000256" key="12">
    <source>
        <dbReference type="PROSITE-ProRule" id="PRU00401"/>
    </source>
</evidence>
<dbReference type="InterPro" id="IPR004018">
    <property type="entry name" value="RPEL_repeat"/>
</dbReference>
<dbReference type="RefSeq" id="XP_008049703.1">
    <property type="nucleotide sequence ID" value="XM_008051512.1"/>
</dbReference>
<evidence type="ECO:0000256" key="8">
    <source>
        <dbReference type="ARBA" id="ARBA00023163"/>
    </source>
</evidence>
<dbReference type="SMART" id="SM00707">
    <property type="entry name" value="RPEL"/>
    <property type="match status" value="3"/>
</dbReference>
<dbReference type="Pfam" id="PF02755">
    <property type="entry name" value="RPEL"/>
    <property type="match status" value="1"/>
</dbReference>
<feature type="domain" description="SAP" evidence="15">
    <location>
        <begin position="369"/>
        <end position="403"/>
    </location>
</feature>
<dbReference type="InterPro" id="IPR043451">
    <property type="entry name" value="Myocardin-like"/>
</dbReference>
<dbReference type="Gene3D" id="6.10.150.10">
    <property type="match status" value="1"/>
</dbReference>
<keyword evidence="7" id="KW-0010">Activator</keyword>
<evidence type="ECO:0000256" key="1">
    <source>
        <dbReference type="ARBA" id="ARBA00004123"/>
    </source>
</evidence>
<dbReference type="GO" id="GO:0051145">
    <property type="term" value="P:smooth muscle cell differentiation"/>
    <property type="evidence" value="ECO:0007669"/>
    <property type="project" value="TreeGrafter"/>
</dbReference>
<feature type="compositionally biased region" description="Polar residues" evidence="14">
    <location>
        <begin position="175"/>
        <end position="188"/>
    </location>
</feature>
<dbReference type="Pfam" id="PF02037">
    <property type="entry name" value="SAP"/>
    <property type="match status" value="1"/>
</dbReference>
<dbReference type="InterPro" id="IPR036361">
    <property type="entry name" value="SAP_dom_sf"/>
</dbReference>
<feature type="compositionally biased region" description="Low complexity" evidence="14">
    <location>
        <begin position="742"/>
        <end position="759"/>
    </location>
</feature>
<dbReference type="Gene3D" id="6.10.140.2040">
    <property type="match status" value="1"/>
</dbReference>
<feature type="coiled-coil region" evidence="13">
    <location>
        <begin position="520"/>
        <end position="554"/>
    </location>
</feature>
<organism evidence="16 17">
    <name type="scientific">Carlito syrichta</name>
    <name type="common">Philippine tarsier</name>
    <name type="synonym">Tarsius syrichta</name>
    <dbReference type="NCBI Taxonomy" id="1868482"/>
    <lineage>
        <taxon>Eukaryota</taxon>
        <taxon>Metazoa</taxon>
        <taxon>Chordata</taxon>
        <taxon>Craniata</taxon>
        <taxon>Vertebrata</taxon>
        <taxon>Euteleostomi</taxon>
        <taxon>Mammalia</taxon>
        <taxon>Eutheria</taxon>
        <taxon>Euarchontoglires</taxon>
        <taxon>Primates</taxon>
        <taxon>Haplorrhini</taxon>
        <taxon>Tarsiiformes</taxon>
        <taxon>Tarsiidae</taxon>
        <taxon>Carlito</taxon>
    </lineage>
</organism>
<dbReference type="GO" id="GO:0051147">
    <property type="term" value="P:regulation of muscle cell differentiation"/>
    <property type="evidence" value="ECO:0007669"/>
    <property type="project" value="UniProtKB-ARBA"/>
</dbReference>
<accession>A0A1U7SZZ5</accession>
<dbReference type="GO" id="GO:0005634">
    <property type="term" value="C:nucleus"/>
    <property type="evidence" value="ECO:0007669"/>
    <property type="project" value="UniProtKB-SubCell"/>
</dbReference>
<dbReference type="GO" id="GO:0003713">
    <property type="term" value="F:transcription coactivator activity"/>
    <property type="evidence" value="ECO:0007669"/>
    <property type="project" value="TreeGrafter"/>
</dbReference>
<feature type="repeat" description="RPEL" evidence="12">
    <location>
        <begin position="106"/>
        <end position="131"/>
    </location>
</feature>
<evidence type="ECO:0000256" key="3">
    <source>
        <dbReference type="ARBA" id="ARBA00022737"/>
    </source>
</evidence>
<feature type="region of interest" description="Disordered" evidence="14">
    <location>
        <begin position="796"/>
        <end position="843"/>
    </location>
</feature>
<dbReference type="SMART" id="SM00513">
    <property type="entry name" value="SAP"/>
    <property type="match status" value="1"/>
</dbReference>
<dbReference type="PANTHER" id="PTHR22793:SF11">
    <property type="entry name" value="MYOCARDIN"/>
    <property type="match status" value="1"/>
</dbReference>
<keyword evidence="5" id="KW-0805">Transcription regulation</keyword>
<sequence>MTLLGSEHSLLIRSKFRSVLQLRLQQRRTQEQLANQGIIPPLKSPTEFHEQRKTLDSDKTENSLKHKARSRSNRADLVNMHILQASNAERSIPTAQMKLKRARLADDLNEKIALRPGPLELVEKNILPVDSAVKEAIKGNQVSFSKSADAFAFEEDSSSDGLSPDQTRSEDPQGSAGSPQDSKASETPSAGPLGTIQDLAASSEKDRNDSTSQTSHQSDTGKQGLGPPSTPIPVHTAVKSKSLGDSKNRHKKPKDPKPKVKKLKYHQYIPPDQKAEKSPPPMDSAYARLLQQQQLFLQLQILSQQQQQHRFNYPGMHQAQLKEPNEQMVRNPSSSSTPLSNTPLSPVKNSFSGQTGVSSLKPGPLPPNLDDLKVSELRQQLRIRGLPVSGTKTALMDRLRPFQDCSGNPVPNFGDITTVTFPVTPNTLPNYQSSPSTSALSNGFYHFGSTSSSPPISPASSDLSVTGSLPDTFNDASPTFGLHPSPVHVCTEESLMSSLNGGGSVPSELDGLDSEKDKMLVEKQKVINELTWKLQQEQRQVEELRMQLQKQKRNNCAEKKPLPFLAVPIKQEDANSSCPFASQQVSVKRQSNGSPACETAQLLPLGNTHCAESSGQTNVLSSTFLSPQCSPQHSPLGAVKSPQHISLPPSPNNPHFLPSSSGAQGEGHRVSSPISSQVCTVQNSGAHDGCPPNFSPRSSNLHQPFPGAQADSGHGAGSNPCPKSPCVQQKMPGLHSSDKVGPKFSISSPSFSKSSSAASEITQPPSYEDAVKQQMTRSQQMDELLDVLIESGEMPADAREDHSCLQKVPNIPGSSRSPTAVLPKSSASFEQASSGGQLPFDHYATDSDEHLEVLLNSQSPLGKVSDVALLKIGSEEPQFDGMMDGFSGKAAEDLFNAHEILPGPLSPMQTQFSPSSVDSSGLQLSFTESPWETMEWLDLTPPSSTPGFSSLATSGPSIFNIDFLDVTDLNLNSSMDLHLQQW</sequence>
<comment type="function">
    <text evidence="10">Smooth muscle cells (SM) and cardiac muscle cells-specific transcriptional factor which uses the canonical single or multiple CArG boxes DNA sequence. Acts as a cofactor of serum response factor (SRF) with the potential to modulate SRF-target genes. Plays a crucial role in cardiogenesis, urinary bladder development, and differentiation of the smooth muscle cell lineage (myogenesis). Positively regulates the transcription of genes involved in vascular smooth muscle contraction.</text>
</comment>
<name>A0A1U7SZZ5_CARSF</name>
<keyword evidence="9" id="KW-0539">Nucleus</keyword>
<dbReference type="GO" id="GO:0045944">
    <property type="term" value="P:positive regulation of transcription by RNA polymerase II"/>
    <property type="evidence" value="ECO:0007669"/>
    <property type="project" value="UniProtKB-ARBA"/>
</dbReference>
<feature type="compositionally biased region" description="Low complexity" evidence="14">
    <location>
        <begin position="331"/>
        <end position="345"/>
    </location>
</feature>
<dbReference type="FunFam" id="1.10.720.30:FF:000008">
    <property type="entry name" value="Myocardin"/>
    <property type="match status" value="1"/>
</dbReference>